<proteinExistence type="inferred from homology"/>
<organism evidence="11">
    <name type="scientific">mine drainage metagenome</name>
    <dbReference type="NCBI Taxonomy" id="410659"/>
    <lineage>
        <taxon>unclassified sequences</taxon>
        <taxon>metagenomes</taxon>
        <taxon>ecological metagenomes</taxon>
    </lineage>
</organism>
<dbReference type="GO" id="GO:0006281">
    <property type="term" value="P:DNA repair"/>
    <property type="evidence" value="ECO:0007669"/>
    <property type="project" value="UniProtKB-KW"/>
</dbReference>
<evidence type="ECO:0000256" key="1">
    <source>
        <dbReference type="ARBA" id="ARBA00003618"/>
    </source>
</evidence>
<dbReference type="GO" id="GO:0005524">
    <property type="term" value="F:ATP binding"/>
    <property type="evidence" value="ECO:0007669"/>
    <property type="project" value="UniProtKB-KW"/>
</dbReference>
<comment type="similarity">
    <text evidence="2">Belongs to the RecN family.</text>
</comment>
<dbReference type="InterPro" id="IPR004604">
    <property type="entry name" value="DNA_recomb/repair_RecN"/>
</dbReference>
<dbReference type="GO" id="GO:0006310">
    <property type="term" value="P:DNA recombination"/>
    <property type="evidence" value="ECO:0007669"/>
    <property type="project" value="InterPro"/>
</dbReference>
<comment type="function">
    <text evidence="1">May be involved in recombinational repair of damaged DNA.</text>
</comment>
<protein>
    <recommendedName>
        <fullName evidence="3">DNA repair protein RecN</fullName>
    </recommendedName>
    <alternativeName>
        <fullName evidence="8">Recombination protein N</fullName>
    </alternativeName>
</protein>
<evidence type="ECO:0000259" key="10">
    <source>
        <dbReference type="Pfam" id="PF02463"/>
    </source>
</evidence>
<reference evidence="11" key="1">
    <citation type="submission" date="2016-10" db="EMBL/GenBank/DDBJ databases">
        <title>Sequence of Gallionella enrichment culture.</title>
        <authorList>
            <person name="Poehlein A."/>
            <person name="Muehling M."/>
            <person name="Daniel R."/>
        </authorList>
    </citation>
    <scope>NUCLEOTIDE SEQUENCE</scope>
</reference>
<dbReference type="PANTHER" id="PTHR11059:SF0">
    <property type="entry name" value="DNA REPAIR PROTEIN RECN"/>
    <property type="match status" value="1"/>
</dbReference>
<dbReference type="PIRSF" id="PIRSF003128">
    <property type="entry name" value="RecN"/>
    <property type="match status" value="1"/>
</dbReference>
<keyword evidence="7" id="KW-0234">DNA repair</keyword>
<accession>A0A1J5Q672</accession>
<evidence type="ECO:0000256" key="9">
    <source>
        <dbReference type="SAM" id="Coils"/>
    </source>
</evidence>
<keyword evidence="9" id="KW-0175">Coiled coil</keyword>
<feature type="coiled-coil region" evidence="9">
    <location>
        <begin position="188"/>
        <end position="215"/>
    </location>
</feature>
<dbReference type="SUPFAM" id="SSF52540">
    <property type="entry name" value="P-loop containing nucleoside triphosphate hydrolases"/>
    <property type="match status" value="2"/>
</dbReference>
<name>A0A1J5Q672_9ZZZZ</name>
<dbReference type="InterPro" id="IPR027417">
    <property type="entry name" value="P-loop_NTPase"/>
</dbReference>
<evidence type="ECO:0000256" key="7">
    <source>
        <dbReference type="ARBA" id="ARBA00023204"/>
    </source>
</evidence>
<evidence type="ECO:0000313" key="11">
    <source>
        <dbReference type="EMBL" id="OIQ78864.1"/>
    </source>
</evidence>
<evidence type="ECO:0000256" key="3">
    <source>
        <dbReference type="ARBA" id="ARBA00021315"/>
    </source>
</evidence>
<dbReference type="Pfam" id="PF02463">
    <property type="entry name" value="SMC_N"/>
    <property type="match status" value="1"/>
</dbReference>
<evidence type="ECO:0000256" key="2">
    <source>
        <dbReference type="ARBA" id="ARBA00009441"/>
    </source>
</evidence>
<dbReference type="CDD" id="cd03241">
    <property type="entry name" value="ABC_RecN"/>
    <property type="match status" value="2"/>
</dbReference>
<keyword evidence="5" id="KW-0227">DNA damage</keyword>
<dbReference type="GO" id="GO:0009432">
    <property type="term" value="P:SOS response"/>
    <property type="evidence" value="ECO:0007669"/>
    <property type="project" value="TreeGrafter"/>
</dbReference>
<dbReference type="AlphaFoldDB" id="A0A1J5Q672"/>
<keyword evidence="6" id="KW-0067">ATP-binding</keyword>
<feature type="domain" description="RecF/RecN/SMC N-terminal" evidence="10">
    <location>
        <begin position="19"/>
        <end position="520"/>
    </location>
</feature>
<comment type="caution">
    <text evidence="11">The sequence shown here is derived from an EMBL/GenBank/DDBJ whole genome shotgun (WGS) entry which is preliminary data.</text>
</comment>
<dbReference type="NCBIfam" id="TIGR00634">
    <property type="entry name" value="recN"/>
    <property type="match status" value="1"/>
</dbReference>
<dbReference type="EMBL" id="MLJW01001319">
    <property type="protein sequence ID" value="OIQ78864.1"/>
    <property type="molecule type" value="Genomic_DNA"/>
</dbReference>
<evidence type="ECO:0000256" key="8">
    <source>
        <dbReference type="ARBA" id="ARBA00033408"/>
    </source>
</evidence>
<evidence type="ECO:0000256" key="4">
    <source>
        <dbReference type="ARBA" id="ARBA00022741"/>
    </source>
</evidence>
<sequence length="565" mass="62183">MPGNALPHLSDGLDMLISLSLRDFVIVDRLDLEFERGFTVLTGETGAGKSILIDALSLALGARGEAGMVRQGCEKAEISAEFSVGDLPQLQAWLQEHELAGDDGGCLMRRILYADGRSRAFINGFTATMQQLREAGEFLVDIYSQHAHHSLLKSTTQRALLDDFAGAVELAGQVATRYRQWRERHDRRAEMERNAALYAEELAELRDQVRELAQLNPSREEWEALQQEHSRLAHAASLLSGGEECREYLAENEFSALRQLHAAQHKLQELLEYDPALQEALDGIASAAILVTDVDRFLNKYLGRGELDPERLLEVEARIQAIHGAARKYRVRPEELPETLEKWRSRMTDLEGAGDDGALAREEAMAHAEYRQSAEQLSDLRRQAAARLGEQVSAEMQRLALSGGRFAVALDPLAEGAAFGLEQVEFQVAGHAGMEPRPLAKVASGGELSRISLAIRVITAQRGETPTMIFDEVDVGIGGGVAEVVGQMLKDLGRSRQVLVITHLPQVAAQGVRHLRVSKSSAEGKTLSRMEALEPGARVDEIARMLGGVEITETTRKHAREMLGM</sequence>
<dbReference type="InterPro" id="IPR003395">
    <property type="entry name" value="RecF/RecN/SMC_N"/>
</dbReference>
<dbReference type="GO" id="GO:0043590">
    <property type="term" value="C:bacterial nucleoid"/>
    <property type="evidence" value="ECO:0007669"/>
    <property type="project" value="TreeGrafter"/>
</dbReference>
<evidence type="ECO:0000256" key="5">
    <source>
        <dbReference type="ARBA" id="ARBA00022763"/>
    </source>
</evidence>
<keyword evidence="4" id="KW-0547">Nucleotide-binding</keyword>
<dbReference type="NCBIfam" id="NF008121">
    <property type="entry name" value="PRK10869.1"/>
    <property type="match status" value="1"/>
</dbReference>
<dbReference type="FunFam" id="3.40.50.300:FF:000356">
    <property type="entry name" value="DNA repair protein RecN"/>
    <property type="match status" value="1"/>
</dbReference>
<gene>
    <name evidence="11" type="primary">recN_12</name>
    <name evidence="11" type="ORF">GALL_394290</name>
</gene>
<dbReference type="FunFam" id="3.40.50.300:FF:000319">
    <property type="entry name" value="DNA repair protein RecN"/>
    <property type="match status" value="1"/>
</dbReference>
<dbReference type="Gene3D" id="3.40.50.300">
    <property type="entry name" value="P-loop containing nucleotide triphosphate hydrolases"/>
    <property type="match status" value="2"/>
</dbReference>
<evidence type="ECO:0000256" key="6">
    <source>
        <dbReference type="ARBA" id="ARBA00022840"/>
    </source>
</evidence>
<dbReference type="PANTHER" id="PTHR11059">
    <property type="entry name" value="DNA REPAIR PROTEIN RECN"/>
    <property type="match status" value="1"/>
</dbReference>